<feature type="coiled-coil region" evidence="5">
    <location>
        <begin position="143"/>
        <end position="171"/>
    </location>
</feature>
<name>A0A9P4QLY5_9PLEO</name>
<accession>A0A9P4QLY5</accession>
<dbReference type="GO" id="GO:0032040">
    <property type="term" value="C:small-subunit processome"/>
    <property type="evidence" value="ECO:0007669"/>
    <property type="project" value="TreeGrafter"/>
</dbReference>
<feature type="compositionally biased region" description="Gly residues" evidence="6">
    <location>
        <begin position="514"/>
        <end position="526"/>
    </location>
</feature>
<evidence type="ECO:0000256" key="2">
    <source>
        <dbReference type="ARBA" id="ARBA00010979"/>
    </source>
</evidence>
<feature type="region of interest" description="Disordered" evidence="6">
    <location>
        <begin position="1"/>
        <end position="25"/>
    </location>
</feature>
<protein>
    <recommendedName>
        <fullName evidence="7">Sas10 C-terminal domain-containing protein</fullName>
    </recommendedName>
</protein>
<proteinExistence type="inferred from homology"/>
<feature type="compositionally biased region" description="Basic and acidic residues" evidence="6">
    <location>
        <begin position="8"/>
        <end position="25"/>
    </location>
</feature>
<dbReference type="GO" id="GO:0000462">
    <property type="term" value="P:maturation of SSU-rRNA from tricistronic rRNA transcript (SSU-rRNA, 5.8S rRNA, LSU-rRNA)"/>
    <property type="evidence" value="ECO:0007669"/>
    <property type="project" value="TreeGrafter"/>
</dbReference>
<comment type="similarity">
    <text evidence="2">Belongs to the SAS10 family.</text>
</comment>
<feature type="coiled-coil region" evidence="5">
    <location>
        <begin position="380"/>
        <end position="407"/>
    </location>
</feature>
<dbReference type="OrthoDB" id="1924577at2759"/>
<dbReference type="InterPro" id="IPR007146">
    <property type="entry name" value="Sas10/Utp3/C1D"/>
</dbReference>
<dbReference type="PANTHER" id="PTHR13237">
    <property type="entry name" value="SOMETHING ABOUT SILENCING PROTEIN 10-RELATED"/>
    <property type="match status" value="1"/>
</dbReference>
<feature type="region of interest" description="Disordered" evidence="6">
    <location>
        <begin position="599"/>
        <end position="643"/>
    </location>
</feature>
<reference evidence="8" key="1">
    <citation type="journal article" date="2020" name="Stud. Mycol.">
        <title>101 Dothideomycetes genomes: a test case for predicting lifestyles and emergence of pathogens.</title>
        <authorList>
            <person name="Haridas S."/>
            <person name="Albert R."/>
            <person name="Binder M."/>
            <person name="Bloem J."/>
            <person name="Labutti K."/>
            <person name="Salamov A."/>
            <person name="Andreopoulos B."/>
            <person name="Baker S."/>
            <person name="Barry K."/>
            <person name="Bills G."/>
            <person name="Bluhm B."/>
            <person name="Cannon C."/>
            <person name="Castanera R."/>
            <person name="Culley D."/>
            <person name="Daum C."/>
            <person name="Ezra D."/>
            <person name="Gonzalez J."/>
            <person name="Henrissat B."/>
            <person name="Kuo A."/>
            <person name="Liang C."/>
            <person name="Lipzen A."/>
            <person name="Lutzoni F."/>
            <person name="Magnuson J."/>
            <person name="Mondo S."/>
            <person name="Nolan M."/>
            <person name="Ohm R."/>
            <person name="Pangilinan J."/>
            <person name="Park H.-J."/>
            <person name="Ramirez L."/>
            <person name="Alfaro M."/>
            <person name="Sun H."/>
            <person name="Tritt A."/>
            <person name="Yoshinaga Y."/>
            <person name="Zwiers L.-H."/>
            <person name="Turgeon B."/>
            <person name="Goodwin S."/>
            <person name="Spatafora J."/>
            <person name="Crous P."/>
            <person name="Grigoriev I."/>
        </authorList>
    </citation>
    <scope>NUCLEOTIDE SEQUENCE</scope>
    <source>
        <strain evidence="8">CBS 125425</strain>
    </source>
</reference>
<feature type="domain" description="Sas10 C-terminal" evidence="7">
    <location>
        <begin position="587"/>
        <end position="661"/>
    </location>
</feature>
<comment type="caution">
    <text evidence="8">The sequence shown here is derived from an EMBL/GenBank/DDBJ whole genome shotgun (WGS) entry which is preliminary data.</text>
</comment>
<keyword evidence="5" id="KW-0175">Coiled coil</keyword>
<evidence type="ECO:0000256" key="5">
    <source>
        <dbReference type="SAM" id="Coils"/>
    </source>
</evidence>
<evidence type="ECO:0000256" key="1">
    <source>
        <dbReference type="ARBA" id="ARBA00004123"/>
    </source>
</evidence>
<dbReference type="InterPro" id="IPR018972">
    <property type="entry name" value="Sas10_C_dom"/>
</dbReference>
<dbReference type="Proteomes" id="UP000799444">
    <property type="component" value="Unassembled WGS sequence"/>
</dbReference>
<evidence type="ECO:0000313" key="9">
    <source>
        <dbReference type="Proteomes" id="UP000799444"/>
    </source>
</evidence>
<feature type="compositionally biased region" description="Basic and acidic residues" evidence="6">
    <location>
        <begin position="502"/>
        <end position="511"/>
    </location>
</feature>
<feature type="region of interest" description="Disordered" evidence="6">
    <location>
        <begin position="65"/>
        <end position="140"/>
    </location>
</feature>
<evidence type="ECO:0000256" key="4">
    <source>
        <dbReference type="ARBA" id="ARBA00023242"/>
    </source>
</evidence>
<evidence type="ECO:0000256" key="6">
    <source>
        <dbReference type="SAM" id="MobiDB-lite"/>
    </source>
</evidence>
<dbReference type="EMBL" id="ML996235">
    <property type="protein sequence ID" value="KAF2729783.1"/>
    <property type="molecule type" value="Genomic_DNA"/>
</dbReference>
<feature type="compositionally biased region" description="Basic residues" evidence="6">
    <location>
        <begin position="603"/>
        <end position="630"/>
    </location>
</feature>
<evidence type="ECO:0000313" key="8">
    <source>
        <dbReference type="EMBL" id="KAF2729783.1"/>
    </source>
</evidence>
<feature type="region of interest" description="Disordered" evidence="6">
    <location>
        <begin position="502"/>
        <end position="544"/>
    </location>
</feature>
<dbReference type="AlphaFoldDB" id="A0A9P4QLY5"/>
<dbReference type="PANTHER" id="PTHR13237:SF8">
    <property type="entry name" value="SOMETHING ABOUT SILENCING PROTEIN 10"/>
    <property type="match status" value="1"/>
</dbReference>
<sequence length="661" mass="73666">MGKKRKAEGRPFGEPKPIRNADSKMRVTTFEDVADSEDDFYMNQDKILLDEGPAAKRLRKWKEQDAFLQPSDEEVLDYSAGGDDDDEDEDEGYSEEEGGQTGDYDEQSDDDLLPSQKRKQAEEEEDQLEGWGPSKKDYYNTDMIETEQDALDEEEEARRLQQKQLRNMTEADFGFDEDEWIGQDGTKTEDGAKVVTEVLPQLKITDDMSEQERLKILKARYPEFEHIAKEYLRLQPLHDELASLASAAEKLVKSRALKANKQNASVVPTPMAVTKYRACAAYLAAMAMYFAILGSTANDDGSPALAMDPHELHDHAVMESLLKCQQLWTKVEGLPASDPLVEASNGDELSVIEEASPAPESKLEMAIVRKRKEKKQKKSRAQLAAEVAQADADARRAEKLLKTEEELANLASLTDKSALRKAAKAKKAQPMLNLLNAEDSDFGEETTLTAHELAEKVRKKKSLRFYTSQIAQKINKRDAAGKDYGGDIDVPHRERLKDRQARLQAEAEKRGQNKGKGPGVALGEGGESSDDDAPPRGNEYEDDDGYYDLVSARSKAKKQTKQELVAAYALAAKEGGRVVPEATVGADGKRKISYLIEKNKGLTPHRKKEVRNPRVKKKVKYAQKQKKLKSMKPMYSGGEGRGGYGGELTGIKKGLVRSTKL</sequence>
<dbReference type="Pfam" id="PF09368">
    <property type="entry name" value="Sas10"/>
    <property type="match status" value="1"/>
</dbReference>
<keyword evidence="3" id="KW-0597">Phosphoprotein</keyword>
<comment type="subcellular location">
    <subcellularLocation>
        <location evidence="1">Nucleus</location>
    </subcellularLocation>
</comment>
<feature type="compositionally biased region" description="Acidic residues" evidence="6">
    <location>
        <begin position="71"/>
        <end position="112"/>
    </location>
</feature>
<organism evidence="8 9">
    <name type="scientific">Polyplosphaeria fusca</name>
    <dbReference type="NCBI Taxonomy" id="682080"/>
    <lineage>
        <taxon>Eukaryota</taxon>
        <taxon>Fungi</taxon>
        <taxon>Dikarya</taxon>
        <taxon>Ascomycota</taxon>
        <taxon>Pezizomycotina</taxon>
        <taxon>Dothideomycetes</taxon>
        <taxon>Pleosporomycetidae</taxon>
        <taxon>Pleosporales</taxon>
        <taxon>Tetraplosphaeriaceae</taxon>
        <taxon>Polyplosphaeria</taxon>
    </lineage>
</organism>
<evidence type="ECO:0000256" key="3">
    <source>
        <dbReference type="ARBA" id="ARBA00022553"/>
    </source>
</evidence>
<evidence type="ECO:0000259" key="7">
    <source>
        <dbReference type="Pfam" id="PF09368"/>
    </source>
</evidence>
<dbReference type="Pfam" id="PF04000">
    <property type="entry name" value="Sas10_Utp3"/>
    <property type="match status" value="1"/>
</dbReference>
<keyword evidence="9" id="KW-1185">Reference proteome</keyword>
<keyword evidence="4" id="KW-0539">Nucleus</keyword>
<gene>
    <name evidence="8" type="ORF">EJ04DRAFT_515692</name>
</gene>